<dbReference type="EMBL" id="CYHF01000009">
    <property type="protein sequence ID" value="CUA99464.1"/>
    <property type="molecule type" value="Genomic_DNA"/>
</dbReference>
<evidence type="ECO:0000313" key="2">
    <source>
        <dbReference type="Proteomes" id="UP000183649"/>
    </source>
</evidence>
<dbReference type="Proteomes" id="UP000183649">
    <property type="component" value="Unassembled WGS sequence"/>
</dbReference>
<evidence type="ECO:0000313" key="1">
    <source>
        <dbReference type="EMBL" id="CUA99464.1"/>
    </source>
</evidence>
<reference evidence="2" key="1">
    <citation type="submission" date="2015-08" db="EMBL/GenBank/DDBJ databases">
        <authorList>
            <person name="Varghese N."/>
        </authorList>
    </citation>
    <scope>NUCLEOTIDE SEQUENCE [LARGE SCALE GENOMIC DNA]</scope>
    <source>
        <strain evidence="2">DSM 18181</strain>
    </source>
</reference>
<sequence length="137" mass="15786">METNVDKTVATLLHEHALMLRAVREMRLALLQGSIGDACKALDTLQRLHAAHIAVEEAHWIVRLGPGARWQPKVYLAEHAKLEQMILDWRRRLTADDRLVVEPLDRLELLDASLPLQHLLEHHFEREEKGLFVEINA</sequence>
<proteinExistence type="predicted"/>
<dbReference type="AlphaFoldDB" id="A0A0K6I8K3"/>
<accession>A0A0K6I8K3</accession>
<dbReference type="OrthoDB" id="8913272at2"/>
<protein>
    <submittedName>
        <fullName evidence="1">Hemerythrin HHE cation binding domain</fullName>
    </submittedName>
</protein>
<gene>
    <name evidence="1" type="ORF">Ga0061069_109130</name>
</gene>
<organism evidence="1 2">
    <name type="scientific">Thiomonas bhubaneswarensis</name>
    <dbReference type="NCBI Taxonomy" id="339866"/>
    <lineage>
        <taxon>Bacteria</taxon>
        <taxon>Pseudomonadati</taxon>
        <taxon>Pseudomonadota</taxon>
        <taxon>Betaproteobacteria</taxon>
        <taxon>Burkholderiales</taxon>
        <taxon>Thiomonas</taxon>
    </lineage>
</organism>
<name>A0A0K6I8K3_9BURK</name>
<keyword evidence="2" id="KW-1185">Reference proteome</keyword>